<sequence length="85" mass="8702">MANEHEKAEGSLTDGGSLPGRRGPRSFGGEREADPTIPAPDEDKGARLPGEPDLSTQRGKDLPDGGYAAPGEDPSEPDGARGYGG</sequence>
<dbReference type="EMBL" id="JBHUEY010000001">
    <property type="protein sequence ID" value="MFD1782518.1"/>
    <property type="molecule type" value="Genomic_DNA"/>
</dbReference>
<gene>
    <name evidence="2" type="ORF">ACFSC0_03855</name>
</gene>
<dbReference type="RefSeq" id="WP_377280430.1">
    <property type="nucleotide sequence ID" value="NZ_JBHRSI010000001.1"/>
</dbReference>
<proteinExistence type="predicted"/>
<evidence type="ECO:0000256" key="1">
    <source>
        <dbReference type="SAM" id="MobiDB-lite"/>
    </source>
</evidence>
<reference evidence="3" key="1">
    <citation type="journal article" date="2019" name="Int. J. Syst. Evol. Microbiol.">
        <title>The Global Catalogue of Microorganisms (GCM) 10K type strain sequencing project: providing services to taxonomists for standard genome sequencing and annotation.</title>
        <authorList>
            <consortium name="The Broad Institute Genomics Platform"/>
            <consortium name="The Broad Institute Genome Sequencing Center for Infectious Disease"/>
            <person name="Wu L."/>
            <person name="Ma J."/>
        </authorList>
    </citation>
    <scope>NUCLEOTIDE SEQUENCE [LARGE SCALE GENOMIC DNA]</scope>
    <source>
        <strain evidence="3">DFY28</strain>
    </source>
</reference>
<organism evidence="2 3">
    <name type="scientific">Phenylobacterium terrae</name>
    <dbReference type="NCBI Taxonomy" id="2665495"/>
    <lineage>
        <taxon>Bacteria</taxon>
        <taxon>Pseudomonadati</taxon>
        <taxon>Pseudomonadota</taxon>
        <taxon>Alphaproteobacteria</taxon>
        <taxon>Caulobacterales</taxon>
        <taxon>Caulobacteraceae</taxon>
        <taxon>Phenylobacterium</taxon>
    </lineage>
</organism>
<feature type="compositionally biased region" description="Low complexity" evidence="1">
    <location>
        <begin position="15"/>
        <end position="27"/>
    </location>
</feature>
<name>A0ABW4MY83_9CAUL</name>
<evidence type="ECO:0000313" key="2">
    <source>
        <dbReference type="EMBL" id="MFD1782518.1"/>
    </source>
</evidence>
<protein>
    <submittedName>
        <fullName evidence="2">Uncharacterized protein</fullName>
    </submittedName>
</protein>
<comment type="caution">
    <text evidence="2">The sequence shown here is derived from an EMBL/GenBank/DDBJ whole genome shotgun (WGS) entry which is preliminary data.</text>
</comment>
<feature type="region of interest" description="Disordered" evidence="1">
    <location>
        <begin position="1"/>
        <end position="85"/>
    </location>
</feature>
<evidence type="ECO:0000313" key="3">
    <source>
        <dbReference type="Proteomes" id="UP001597237"/>
    </source>
</evidence>
<accession>A0ABW4MY83</accession>
<keyword evidence="3" id="KW-1185">Reference proteome</keyword>
<dbReference type="Proteomes" id="UP001597237">
    <property type="component" value="Unassembled WGS sequence"/>
</dbReference>